<dbReference type="InterPro" id="IPR018053">
    <property type="entry name" value="Glyco_hydro_32_AS"/>
</dbReference>
<dbReference type="PANTHER" id="PTHR42800:SF4">
    <property type="entry name" value="INVERTASE 2"/>
    <property type="match status" value="1"/>
</dbReference>
<accession>A0A9P6W2C5</accession>
<evidence type="ECO:0000313" key="11">
    <source>
        <dbReference type="Proteomes" id="UP000750334"/>
    </source>
</evidence>
<gene>
    <name evidence="10" type="ORF">C6P45_001618</name>
</gene>
<dbReference type="InterPro" id="IPR013189">
    <property type="entry name" value="Glyco_hydro_32_C"/>
</dbReference>
<evidence type="ECO:0008006" key="12">
    <source>
        <dbReference type="Google" id="ProtNLM"/>
    </source>
</evidence>
<dbReference type="FunFam" id="2.115.10.20:FF:000002">
    <property type="entry name" value="Invertase 2"/>
    <property type="match status" value="1"/>
</dbReference>
<evidence type="ECO:0000256" key="6">
    <source>
        <dbReference type="RuleBase" id="RU362110"/>
    </source>
</evidence>
<feature type="signal peptide" evidence="7">
    <location>
        <begin position="1"/>
        <end position="17"/>
    </location>
</feature>
<keyword evidence="4" id="KW-0325">Glycoprotein</keyword>
<dbReference type="EMBL" id="PUHR01000178">
    <property type="protein sequence ID" value="KAG0660322.1"/>
    <property type="molecule type" value="Genomic_DNA"/>
</dbReference>
<dbReference type="Gene3D" id="2.60.120.560">
    <property type="entry name" value="Exo-inulinase, domain 1"/>
    <property type="match status" value="1"/>
</dbReference>
<dbReference type="CDD" id="cd18622">
    <property type="entry name" value="GH32_Inu-like"/>
    <property type="match status" value="1"/>
</dbReference>
<comment type="caution">
    <text evidence="10">The sequence shown here is derived from an EMBL/GenBank/DDBJ whole genome shotgun (WGS) entry which is preliminary data.</text>
</comment>
<dbReference type="GO" id="GO:0000324">
    <property type="term" value="C:fungal-type vacuole"/>
    <property type="evidence" value="ECO:0007669"/>
    <property type="project" value="TreeGrafter"/>
</dbReference>
<keyword evidence="2 7" id="KW-0732">Signal</keyword>
<dbReference type="GO" id="GO:0005576">
    <property type="term" value="C:extracellular region"/>
    <property type="evidence" value="ECO:0007669"/>
    <property type="project" value="UniProtKB-ARBA"/>
</dbReference>
<dbReference type="SUPFAM" id="SSF49899">
    <property type="entry name" value="Concanavalin A-like lectins/glucanases"/>
    <property type="match status" value="1"/>
</dbReference>
<comment type="similarity">
    <text evidence="1 6">Belongs to the glycosyl hydrolase 32 family.</text>
</comment>
<keyword evidence="11" id="KW-1185">Reference proteome</keyword>
<dbReference type="InterPro" id="IPR001362">
    <property type="entry name" value="Glyco_hydro_32"/>
</dbReference>
<evidence type="ECO:0000313" key="10">
    <source>
        <dbReference type="EMBL" id="KAG0660322.1"/>
    </source>
</evidence>
<dbReference type="GO" id="GO:0005987">
    <property type="term" value="P:sucrose catabolic process"/>
    <property type="evidence" value="ECO:0007669"/>
    <property type="project" value="TreeGrafter"/>
</dbReference>
<keyword evidence="5 6" id="KW-0326">Glycosidase</keyword>
<dbReference type="OrthoDB" id="202537at2759"/>
<evidence type="ECO:0000256" key="2">
    <source>
        <dbReference type="ARBA" id="ARBA00022729"/>
    </source>
</evidence>
<feature type="domain" description="Glycosyl hydrolase family 32 N-terminal" evidence="8">
    <location>
        <begin position="35"/>
        <end position="345"/>
    </location>
</feature>
<dbReference type="Gene3D" id="2.115.10.20">
    <property type="entry name" value="Glycosyl hydrolase domain, family 43"/>
    <property type="match status" value="1"/>
</dbReference>
<protein>
    <recommendedName>
        <fullName evidence="12">Saccharase</fullName>
    </recommendedName>
</protein>
<organism evidence="10 11">
    <name type="scientific">Maudiozyma exigua</name>
    <name type="common">Yeast</name>
    <name type="synonym">Kazachstania exigua</name>
    <dbReference type="NCBI Taxonomy" id="34358"/>
    <lineage>
        <taxon>Eukaryota</taxon>
        <taxon>Fungi</taxon>
        <taxon>Dikarya</taxon>
        <taxon>Ascomycota</taxon>
        <taxon>Saccharomycotina</taxon>
        <taxon>Saccharomycetes</taxon>
        <taxon>Saccharomycetales</taxon>
        <taxon>Saccharomycetaceae</taxon>
        <taxon>Maudiozyma</taxon>
    </lineage>
</organism>
<dbReference type="SUPFAM" id="SSF75005">
    <property type="entry name" value="Arabinanase/levansucrase/invertase"/>
    <property type="match status" value="1"/>
</dbReference>
<dbReference type="Proteomes" id="UP000750334">
    <property type="component" value="Unassembled WGS sequence"/>
</dbReference>
<evidence type="ECO:0000259" key="8">
    <source>
        <dbReference type="Pfam" id="PF00251"/>
    </source>
</evidence>
<evidence type="ECO:0000256" key="5">
    <source>
        <dbReference type="ARBA" id="ARBA00023295"/>
    </source>
</evidence>
<evidence type="ECO:0000256" key="7">
    <source>
        <dbReference type="SAM" id="SignalP"/>
    </source>
</evidence>
<dbReference type="Pfam" id="PF00251">
    <property type="entry name" value="Glyco_hydro_32N"/>
    <property type="match status" value="1"/>
</dbReference>
<evidence type="ECO:0000256" key="4">
    <source>
        <dbReference type="ARBA" id="ARBA00023180"/>
    </source>
</evidence>
<evidence type="ECO:0000256" key="3">
    <source>
        <dbReference type="ARBA" id="ARBA00022801"/>
    </source>
</evidence>
<dbReference type="PROSITE" id="PS00609">
    <property type="entry name" value="GLYCOSYL_HYDROL_F32"/>
    <property type="match status" value="1"/>
</dbReference>
<evidence type="ECO:0000259" key="9">
    <source>
        <dbReference type="Pfam" id="PF08244"/>
    </source>
</evidence>
<reference evidence="10 11" key="1">
    <citation type="submission" date="2020-11" db="EMBL/GenBank/DDBJ databases">
        <title>Kefir isolates.</title>
        <authorList>
            <person name="Marcisauskas S."/>
            <person name="Kim Y."/>
            <person name="Blasche S."/>
        </authorList>
    </citation>
    <scope>NUCLEOTIDE SEQUENCE [LARGE SCALE GENOMIC DNA]</scope>
    <source>
        <strain evidence="10 11">OG2</strain>
    </source>
</reference>
<keyword evidence="3 6" id="KW-0378">Hydrolase</keyword>
<dbReference type="GO" id="GO:0004575">
    <property type="term" value="F:sucrose alpha-glucosidase activity"/>
    <property type="evidence" value="ECO:0007669"/>
    <property type="project" value="TreeGrafter"/>
</dbReference>
<dbReference type="SMART" id="SM00640">
    <property type="entry name" value="Glyco_32"/>
    <property type="match status" value="1"/>
</dbReference>
<dbReference type="Pfam" id="PF08244">
    <property type="entry name" value="Glyco_hydro_32C"/>
    <property type="match status" value="1"/>
</dbReference>
<feature type="domain" description="Glycosyl hydrolase family 32 C-terminal" evidence="9">
    <location>
        <begin position="399"/>
        <end position="510"/>
    </location>
</feature>
<evidence type="ECO:0000256" key="1">
    <source>
        <dbReference type="ARBA" id="ARBA00009902"/>
    </source>
</evidence>
<dbReference type="InterPro" id="IPR023296">
    <property type="entry name" value="Glyco_hydro_beta-prop_sf"/>
</dbReference>
<name>A0A9P6W2C5_MAUEX</name>
<feature type="chain" id="PRO_5040430721" description="Saccharase" evidence="7">
    <location>
        <begin position="18"/>
        <end position="544"/>
    </location>
</feature>
<dbReference type="AlphaFoldDB" id="A0A9P6W2C5"/>
<dbReference type="PANTHER" id="PTHR42800">
    <property type="entry name" value="EXOINULINASE INUD (AFU_ORTHOLOGUE AFUA_5G00480)"/>
    <property type="match status" value="1"/>
</dbReference>
<proteinExistence type="inferred from homology"/>
<sequence length="544" mass="61844">MKFSIISTLLTATLAVASPIELKYGNESLNRPLVHFTPNHGWMNDPNGLWYDEKEELWHYYFQYNPNDTVWGLPLYWGHATSKNLTTWDQEKIAIEPLSDDSGAYSGSMVVDYNNTSGFFDNTTDPRQRAVAIWTYNTPDSESQYISYSTDGGYTFTNYDSNPVLTINSTQFRDPKVMWHDETQKWIMVVAKSQQFKIAIYSSPDLKNWTHESDFTQEGYLGFQYECPGLSRFTVPQTNETGFTNSSSTDKWALFISINPGSPQGGSSTQYFLGEFNGTHFTTDHSNTNVIDLGKDYYALQNFFNSPDGSVYGIAWASNWAYCNFVPTDPWRSSASLVRKFTLEEFQANPETSILNIKSTPVIDYDSLNFGETSSYHNETLDTENPINYDLAKNFDGLIEFNLTYRVNNSAFGKADFADLSLYLIGEANSNEYIQLGFEGNAASFFIDRGHSEVPFVQNPLFTDKISVNNQPSQYINSQVSEYKVHGIADRNILELYFNDGSQVSTNTYFFTGGNFIGQVQLEVGIDDVFQIEEFEVRQMTLKI</sequence>
<dbReference type="InterPro" id="IPR013320">
    <property type="entry name" value="ConA-like_dom_sf"/>
</dbReference>
<dbReference type="InterPro" id="IPR013148">
    <property type="entry name" value="Glyco_hydro_32_N"/>
</dbReference>